<dbReference type="EMBL" id="UYJE01002464">
    <property type="protein sequence ID" value="VDI11003.1"/>
    <property type="molecule type" value="Genomic_DNA"/>
</dbReference>
<protein>
    <recommendedName>
        <fullName evidence="7">DZIP3-like HEPN domain-containing protein</fullName>
    </recommendedName>
</protein>
<dbReference type="Proteomes" id="UP000596742">
    <property type="component" value="Unassembled WGS sequence"/>
</dbReference>
<evidence type="ECO:0000256" key="2">
    <source>
        <dbReference type="SAM" id="MobiDB-lite"/>
    </source>
</evidence>
<dbReference type="Pfam" id="PF20720">
    <property type="entry name" value="nSTAND3"/>
    <property type="match status" value="1"/>
</dbReference>
<dbReference type="InterPro" id="IPR027417">
    <property type="entry name" value="P-loop_NTPase"/>
</dbReference>
<accession>A0A8B6CYR4</accession>
<feature type="domain" description="DZIP3-like HEPN" evidence="3">
    <location>
        <begin position="38"/>
        <end position="172"/>
    </location>
</feature>
<dbReference type="Pfam" id="PF18738">
    <property type="entry name" value="HEPN_DZIP3"/>
    <property type="match status" value="1"/>
</dbReference>
<evidence type="ECO:0000313" key="6">
    <source>
        <dbReference type="Proteomes" id="UP000596742"/>
    </source>
</evidence>
<dbReference type="InterPro" id="IPR052050">
    <property type="entry name" value="SecEffector_AnkRepeat"/>
</dbReference>
<keyword evidence="6" id="KW-1185">Reference proteome</keyword>
<feature type="domain" description="Novel STAND NTPase 3" evidence="4">
    <location>
        <begin position="387"/>
        <end position="543"/>
    </location>
</feature>
<feature type="coiled-coil region" evidence="1">
    <location>
        <begin position="207"/>
        <end position="290"/>
    </location>
</feature>
<feature type="region of interest" description="Disordered" evidence="2">
    <location>
        <begin position="1811"/>
        <end position="1831"/>
    </location>
</feature>
<keyword evidence="1" id="KW-0175">Coiled coil</keyword>
<dbReference type="OrthoDB" id="6149069at2759"/>
<organism evidence="5 6">
    <name type="scientific">Mytilus galloprovincialis</name>
    <name type="common">Mediterranean mussel</name>
    <dbReference type="NCBI Taxonomy" id="29158"/>
    <lineage>
        <taxon>Eukaryota</taxon>
        <taxon>Metazoa</taxon>
        <taxon>Spiralia</taxon>
        <taxon>Lophotrochozoa</taxon>
        <taxon>Mollusca</taxon>
        <taxon>Bivalvia</taxon>
        <taxon>Autobranchia</taxon>
        <taxon>Pteriomorphia</taxon>
        <taxon>Mytilida</taxon>
        <taxon>Mytiloidea</taxon>
        <taxon>Mytilidae</taxon>
        <taxon>Mytilinae</taxon>
        <taxon>Mytilus</taxon>
    </lineage>
</organism>
<proteinExistence type="predicted"/>
<evidence type="ECO:0000259" key="4">
    <source>
        <dbReference type="Pfam" id="PF20720"/>
    </source>
</evidence>
<gene>
    <name evidence="5" type="ORF">MGAL_10B008569</name>
</gene>
<reference evidence="5" key="1">
    <citation type="submission" date="2018-11" db="EMBL/GenBank/DDBJ databases">
        <authorList>
            <person name="Alioto T."/>
            <person name="Alioto T."/>
        </authorList>
    </citation>
    <scope>NUCLEOTIDE SEQUENCE</scope>
</reference>
<evidence type="ECO:0000256" key="1">
    <source>
        <dbReference type="SAM" id="Coils"/>
    </source>
</evidence>
<comment type="caution">
    <text evidence="5">The sequence shown here is derived from an EMBL/GenBank/DDBJ whole genome shotgun (WGS) entry which is preliminary data.</text>
</comment>
<dbReference type="PANTHER" id="PTHR46586">
    <property type="entry name" value="ANKYRIN REPEAT-CONTAINING PROTEIN"/>
    <property type="match status" value="1"/>
</dbReference>
<dbReference type="SUPFAM" id="SSF52540">
    <property type="entry name" value="P-loop containing nucleoside triphosphate hydrolases"/>
    <property type="match status" value="1"/>
</dbReference>
<evidence type="ECO:0008006" key="7">
    <source>
        <dbReference type="Google" id="ProtNLM"/>
    </source>
</evidence>
<evidence type="ECO:0000313" key="5">
    <source>
        <dbReference type="EMBL" id="VDI11003.1"/>
    </source>
</evidence>
<name>A0A8B6CYR4_MYTGA</name>
<dbReference type="PANTHER" id="PTHR46586:SF3">
    <property type="entry name" value="ANKYRIN REPEAT-CONTAINING PROTEIN"/>
    <property type="match status" value="1"/>
</dbReference>
<dbReference type="InterPro" id="IPR049050">
    <property type="entry name" value="nSTAND3"/>
</dbReference>
<evidence type="ECO:0000259" key="3">
    <source>
        <dbReference type="Pfam" id="PF18738"/>
    </source>
</evidence>
<dbReference type="InterPro" id="IPR041249">
    <property type="entry name" value="HEPN_DZIP3"/>
</dbReference>
<sequence length="1831" mass="212308">MSLTVEESNFLRFYFLNLKIASKAVRAYFDLVHPPAGLANELANSSATLRGLRFISQLQLKILYPSPASNVRSDDFDTTLIVCLLRNMRPRETAPVTGWDNLPIPGDTSTSADIARVKWYRNKLAHTEDGKLSPSDFSQYWGDLEVAIGRLGGPSLLIEAQSVLHFVMDKSLTDILTLVRNCKQDVHDLQITKEEQTNMIKDLITAMENQKNCKALHENKMQKLNDSLKKGETEAQKITAELKEHKGFIDKSIEKVEAFKKEIEKKEDIIKDIQEKAVEKQNQIENHLVSLQCKFDKKFKDIDEQLEKHYGQIAKYGGQLVKNDEQITKQGGQLVKHDEQLATCEKNIVDMKEELHATNFTSVGSKQKRFEDDTKALIENDVREGTFVTTKALTDGLLLLKQNGVLLITGHAGTGKSRMGRQLLHLFCAKNASYKCIKLNALEEWEDMVNLEDKVVVLIDDIFGETNCIYNREKDIPILDKVHAYVSKDNIKVIVTIRVTVKRQCQEVFDNHRLLTFEFIDLSSKKYVLSWEEKHAILKNYMKTVRQSDYVDKIGFVNHNGDTILEEDDILAIQWYSTVRGFPLAVYQFVNNDNYFNLGGNFFDRPTEAILEEINEIRRKGEEHRKFMIQYAVLVFTEINENYIKPDDCSNVAEVEKIIDAIYGETIKLKKCNISDAVRELQGSYLINIPNQKSYRFHHATLQESVILSFAQIDDENINKILPLISWSFLMRMVKPESYIENEGEVVLRIPVNSYQLLADKLIDIYMAETQSHRKGVLRDLSNTEIFKQDFSILLPCLFIALEREDNKDNHTENMIRCGEMERIDYIFVYMNNKEIVLSYLLDIFSKSEKQLDIYCFVLKTFNQLIKTSNDYFTINYMKFSLIKSLYMICSTKDVRNVKATLDIITEHKIPVILDQGVNLTQIKLPEIAFLMADEPTCVFLTVCIWNAYKVFNRPVLEFLLSKYNETPFDVNLYLKMIYRRKWRRPLSSLSYIPLKWIIERYTDQEFIDTEFILRTACYCQLFDTVEYLAIGCKTIDYISCLKTFIDRGHDDWNSSMLFHHNQELFNFLLTQIDTKSNEMIPAIISILQKRHVPNYIVDAFLSVCLNNTEILTSASRNGQFYIVNLIIENSHFQFVELQSALTAACMKSNVGNCFTSELKSEIEVQELKIVAYIVGKFGFKQFDLKAACQVACESRKFHIVEWFVCNIDITLFNVITIINSALVNKKSDVLKCILNKIEIASLDKSEVLKSVAEHYTAKCSTIILEIVRTIWASTDDKKELQMEEIVNTAYEGKCFELLVWVHENCNLQISIDARKLLMLACTACRVDVAKWVLHAFEQTSLDIDDGQLFLLACDKIVDPEYCEHGIGMVKLVCNHFQINLTDLKSGLLKLLSLDGLAIIDIRKEFYNLVVSILEKYLKSLCTKDVEIMINKSLDQKHYYLVNWFLEKKRSCSFDQQNILNKACADAAIETIKLLSKYFYVLDINQAMINTCISVCSELKKELSGFNDDRRVDCLNLLWTEMDHDSINIRTIVETVCEEKKISNNVMTWILLNLPHDRIPINQVLTTCCRQRKINHVKYIIHEVENGQIDIKELFYQACRTPMLSKELKSSKNVMLVDYLFRKLHDKHLNLSLILNGKRHDIILYFLHAGYCRNIDMKNLLKEACRNGHVKLVQWIVENVEHTELDIKYALLEAFSCTKHFGHIELDVEYHEHIFDKPNKEKLKCVVLLWHYIQDKPLFEIPTGLKLMTEEPSDMSFTNSNDNWRTWLLNFKNMNQKMISKFEIEMFNKGENAYRQSQQVYDGQCEKKLLEDSNHNNNSHSRRHCPSPMKT</sequence>